<proteinExistence type="predicted"/>
<organism evidence="1">
    <name type="scientific">Oryza punctata</name>
    <name type="common">Red rice</name>
    <dbReference type="NCBI Taxonomy" id="4537"/>
    <lineage>
        <taxon>Eukaryota</taxon>
        <taxon>Viridiplantae</taxon>
        <taxon>Streptophyta</taxon>
        <taxon>Embryophyta</taxon>
        <taxon>Tracheophyta</taxon>
        <taxon>Spermatophyta</taxon>
        <taxon>Magnoliopsida</taxon>
        <taxon>Liliopsida</taxon>
        <taxon>Poales</taxon>
        <taxon>Poaceae</taxon>
        <taxon>BOP clade</taxon>
        <taxon>Oryzoideae</taxon>
        <taxon>Oryzeae</taxon>
        <taxon>Oryzinae</taxon>
        <taxon>Oryza</taxon>
    </lineage>
</organism>
<name>A0A0E0KSY3_ORYPU</name>
<sequence length="131" mass="13972">MATVTCDGWSLGDGDGDSGAVSLRSPLARIRRRLRWEGLNPATSSPIGLARGRRLWRGVSLVPSRADPSSAAIQGVESGDLFLSRSDPVVVRSCGGIVIDVLDSSSVAAIAAQVLYFFKTIYHVVHVKFCD</sequence>
<accession>A0A0E0KSY3</accession>
<dbReference type="Proteomes" id="UP000026962">
    <property type="component" value="Chromosome 4"/>
</dbReference>
<dbReference type="AlphaFoldDB" id="A0A0E0KSY3"/>
<dbReference type="Gramene" id="OPUNC04G16800.2">
    <property type="protein sequence ID" value="OPUNC04G16800.2"/>
    <property type="gene ID" value="OPUNC04G16800"/>
</dbReference>
<keyword evidence="2" id="KW-1185">Reference proteome</keyword>
<dbReference type="HOGENOM" id="CLU_1974134_0_0_1"/>
<protein>
    <submittedName>
        <fullName evidence="1">Uncharacterized protein</fullName>
    </submittedName>
</protein>
<evidence type="ECO:0000313" key="1">
    <source>
        <dbReference type="EnsemblPlants" id="OPUNC04G16800.2"/>
    </source>
</evidence>
<evidence type="ECO:0000313" key="2">
    <source>
        <dbReference type="Proteomes" id="UP000026962"/>
    </source>
</evidence>
<dbReference type="EnsemblPlants" id="OPUNC04G16800.2">
    <property type="protein sequence ID" value="OPUNC04G16800.2"/>
    <property type="gene ID" value="OPUNC04G16800"/>
</dbReference>
<reference evidence="1" key="2">
    <citation type="submission" date="2018-05" db="EMBL/GenBank/DDBJ databases">
        <title>OpunRS2 (Oryza punctata Reference Sequence Version 2).</title>
        <authorList>
            <person name="Zhang J."/>
            <person name="Kudrna D."/>
            <person name="Lee S."/>
            <person name="Talag J."/>
            <person name="Welchert J."/>
            <person name="Wing R.A."/>
        </authorList>
    </citation>
    <scope>NUCLEOTIDE SEQUENCE [LARGE SCALE GENOMIC DNA]</scope>
</reference>
<reference evidence="1" key="1">
    <citation type="submission" date="2015-04" db="UniProtKB">
        <authorList>
            <consortium name="EnsemblPlants"/>
        </authorList>
    </citation>
    <scope>IDENTIFICATION</scope>
</reference>